<gene>
    <name evidence="1" type="ORF">D2L64_00665</name>
</gene>
<organism evidence="1 2">
    <name type="scientific">Micromonospora radicis</name>
    <dbReference type="NCBI Taxonomy" id="1894971"/>
    <lineage>
        <taxon>Bacteria</taxon>
        <taxon>Bacillati</taxon>
        <taxon>Actinomycetota</taxon>
        <taxon>Actinomycetes</taxon>
        <taxon>Micromonosporales</taxon>
        <taxon>Micromonosporaceae</taxon>
        <taxon>Micromonospora</taxon>
    </lineage>
</organism>
<evidence type="ECO:0000313" key="1">
    <source>
        <dbReference type="EMBL" id="RIV41263.1"/>
    </source>
</evidence>
<evidence type="ECO:0000313" key="2">
    <source>
        <dbReference type="Proteomes" id="UP000283832"/>
    </source>
</evidence>
<dbReference type="OrthoDB" id="191189at2"/>
<keyword evidence="2" id="KW-1185">Reference proteome</keyword>
<reference evidence="1 2" key="1">
    <citation type="submission" date="2018-08" db="EMBL/GenBank/DDBJ databases">
        <title>Jishengella sp. nov., isolated from a root of Azadirachta indica A. Juss. var. siamensis Valenton.</title>
        <authorList>
            <person name="Kuncharoen N."/>
            <person name="Tanasupawat S."/>
            <person name="Kudo T."/>
            <person name="Ohkuma M."/>
        </authorList>
    </citation>
    <scope>NUCLEOTIDE SEQUENCE [LARGE SCALE GENOMIC DNA]</scope>
    <source>
        <strain evidence="1 2">AZ1-13</strain>
    </source>
</reference>
<dbReference type="Proteomes" id="UP000283832">
    <property type="component" value="Unassembled WGS sequence"/>
</dbReference>
<protein>
    <submittedName>
        <fullName evidence="1">Uncharacterized protein</fullName>
    </submittedName>
</protein>
<comment type="caution">
    <text evidence="1">The sequence shown here is derived from an EMBL/GenBank/DDBJ whole genome shotgun (WGS) entry which is preliminary data.</text>
</comment>
<accession>A0A418N1F8</accession>
<dbReference type="EMBL" id="QXEC01000001">
    <property type="protein sequence ID" value="RIV41263.1"/>
    <property type="molecule type" value="Genomic_DNA"/>
</dbReference>
<name>A0A418N1F8_9ACTN</name>
<proteinExistence type="predicted"/>
<dbReference type="RefSeq" id="WP_119572465.1">
    <property type="nucleotide sequence ID" value="NZ_QXEC01000001.1"/>
</dbReference>
<dbReference type="AlphaFoldDB" id="A0A418N1F8"/>
<sequence>MTGRTFGFRFDRPLRPALALLGVRPSTAWVRVDGDELAVRFGPWRLRTGRDNVAGVETTGPYRWWRVAGPRLSAADLGVTFGSSTAGGLCVRFVRPVPALLPGDWPRHPGLTVTVADSTALARALTEPPGG</sequence>